<feature type="domain" description="TonB C-terminal" evidence="12">
    <location>
        <begin position="154"/>
        <end position="246"/>
    </location>
</feature>
<dbReference type="NCBIfam" id="TIGR01352">
    <property type="entry name" value="tonB_Cterm"/>
    <property type="match status" value="1"/>
</dbReference>
<evidence type="ECO:0000256" key="10">
    <source>
        <dbReference type="SAM" id="MobiDB-lite"/>
    </source>
</evidence>
<evidence type="ECO:0000256" key="9">
    <source>
        <dbReference type="ARBA" id="ARBA00023136"/>
    </source>
</evidence>
<evidence type="ECO:0000256" key="4">
    <source>
        <dbReference type="ARBA" id="ARBA00022475"/>
    </source>
</evidence>
<dbReference type="InterPro" id="IPR006260">
    <property type="entry name" value="TonB/TolA_C"/>
</dbReference>
<dbReference type="EMBL" id="SMLW01000146">
    <property type="protein sequence ID" value="MTI23402.1"/>
    <property type="molecule type" value="Genomic_DNA"/>
</dbReference>
<keyword evidence="3" id="KW-0813">Transport</keyword>
<feature type="compositionally biased region" description="Basic and acidic residues" evidence="10">
    <location>
        <begin position="74"/>
        <end position="96"/>
    </location>
</feature>
<dbReference type="PANTHER" id="PTHR33446:SF2">
    <property type="entry name" value="PROTEIN TONB"/>
    <property type="match status" value="1"/>
</dbReference>
<evidence type="ECO:0000313" key="14">
    <source>
        <dbReference type="Proteomes" id="UP000798808"/>
    </source>
</evidence>
<dbReference type="InterPro" id="IPR037682">
    <property type="entry name" value="TonB_C"/>
</dbReference>
<keyword evidence="14" id="KW-1185">Reference proteome</keyword>
<proteinExistence type="inferred from homology"/>
<evidence type="ECO:0000256" key="2">
    <source>
        <dbReference type="ARBA" id="ARBA00006555"/>
    </source>
</evidence>
<gene>
    <name evidence="13" type="ORF">E1163_00405</name>
</gene>
<feature type="compositionally biased region" description="Basic and acidic residues" evidence="10">
    <location>
        <begin position="108"/>
        <end position="132"/>
    </location>
</feature>
<evidence type="ECO:0000256" key="11">
    <source>
        <dbReference type="SAM" id="Phobius"/>
    </source>
</evidence>
<evidence type="ECO:0000256" key="5">
    <source>
        <dbReference type="ARBA" id="ARBA00022519"/>
    </source>
</evidence>
<comment type="similarity">
    <text evidence="2">Belongs to the TonB family.</text>
</comment>
<evidence type="ECO:0000256" key="3">
    <source>
        <dbReference type="ARBA" id="ARBA00022448"/>
    </source>
</evidence>
<sequence>MKKYKVISEAPHISDEEIDALKDFEGLLKVKNSRAEKQKDTRFIYKTILLITVVLTGMFLINNHLVDEVVENKKENEEKVKPLPVEPSRKTFTEGLDKEDEYSPVVPEPKDSASAKKTEYETKNTKNEKPLPVEDEEGSDEPQEYHYQEAQPVDGLEALYDYFDSELRYPKEAMTDSVSGVVLVGFVIDVEGKPQQIEVLKSLGTYFDKEAVRVIENMPPWKPATINGKPIATKLNIPLTFQMIEK</sequence>
<evidence type="ECO:0000256" key="7">
    <source>
        <dbReference type="ARBA" id="ARBA00022927"/>
    </source>
</evidence>
<dbReference type="PROSITE" id="PS52015">
    <property type="entry name" value="TONB_CTD"/>
    <property type="match status" value="1"/>
</dbReference>
<keyword evidence="7" id="KW-0653">Protein transport</keyword>
<organism evidence="13 14">
    <name type="scientific">Fulvivirga kasyanovii</name>
    <dbReference type="NCBI Taxonomy" id="396812"/>
    <lineage>
        <taxon>Bacteria</taxon>
        <taxon>Pseudomonadati</taxon>
        <taxon>Bacteroidota</taxon>
        <taxon>Cytophagia</taxon>
        <taxon>Cytophagales</taxon>
        <taxon>Fulvivirgaceae</taxon>
        <taxon>Fulvivirga</taxon>
    </lineage>
</organism>
<feature type="region of interest" description="Disordered" evidence="10">
    <location>
        <begin position="74"/>
        <end position="145"/>
    </location>
</feature>
<name>A0ABW9RH77_9BACT</name>
<accession>A0ABW9RH77</accession>
<evidence type="ECO:0000259" key="12">
    <source>
        <dbReference type="PROSITE" id="PS52015"/>
    </source>
</evidence>
<comment type="caution">
    <text evidence="13">The sequence shown here is derived from an EMBL/GenBank/DDBJ whole genome shotgun (WGS) entry which is preliminary data.</text>
</comment>
<dbReference type="Pfam" id="PF03544">
    <property type="entry name" value="TonB_C"/>
    <property type="match status" value="1"/>
</dbReference>
<dbReference type="PANTHER" id="PTHR33446">
    <property type="entry name" value="PROTEIN TONB-RELATED"/>
    <property type="match status" value="1"/>
</dbReference>
<keyword evidence="8 11" id="KW-1133">Transmembrane helix</keyword>
<dbReference type="Gene3D" id="3.30.1150.10">
    <property type="match status" value="1"/>
</dbReference>
<keyword evidence="9 11" id="KW-0472">Membrane</keyword>
<feature type="transmembrane region" description="Helical" evidence="11">
    <location>
        <begin position="43"/>
        <end position="61"/>
    </location>
</feature>
<reference evidence="13 14" key="1">
    <citation type="submission" date="2019-02" db="EMBL/GenBank/DDBJ databases">
        <authorList>
            <person name="Goldberg S.R."/>
            <person name="Haltli B.A."/>
            <person name="Correa H."/>
            <person name="Russell K.G."/>
        </authorList>
    </citation>
    <scope>NUCLEOTIDE SEQUENCE [LARGE SCALE GENOMIC DNA]</scope>
    <source>
        <strain evidence="13 14">JCM 16186</strain>
    </source>
</reference>
<keyword evidence="5" id="KW-0997">Cell inner membrane</keyword>
<dbReference type="Proteomes" id="UP000798808">
    <property type="component" value="Unassembled WGS sequence"/>
</dbReference>
<evidence type="ECO:0000256" key="6">
    <source>
        <dbReference type="ARBA" id="ARBA00022692"/>
    </source>
</evidence>
<evidence type="ECO:0000313" key="13">
    <source>
        <dbReference type="EMBL" id="MTI23402.1"/>
    </source>
</evidence>
<feature type="compositionally biased region" description="Acidic residues" evidence="10">
    <location>
        <begin position="133"/>
        <end position="142"/>
    </location>
</feature>
<evidence type="ECO:0000256" key="1">
    <source>
        <dbReference type="ARBA" id="ARBA00004383"/>
    </source>
</evidence>
<dbReference type="InterPro" id="IPR051045">
    <property type="entry name" value="TonB-dependent_transducer"/>
</dbReference>
<keyword evidence="4" id="KW-1003">Cell membrane</keyword>
<dbReference type="RefSeq" id="WP_155168550.1">
    <property type="nucleotide sequence ID" value="NZ_BAAAFL010000068.1"/>
</dbReference>
<comment type="subcellular location">
    <subcellularLocation>
        <location evidence="1">Cell inner membrane</location>
        <topology evidence="1">Single-pass membrane protein</topology>
        <orientation evidence="1">Periplasmic side</orientation>
    </subcellularLocation>
</comment>
<evidence type="ECO:0000256" key="8">
    <source>
        <dbReference type="ARBA" id="ARBA00022989"/>
    </source>
</evidence>
<protein>
    <submittedName>
        <fullName evidence="13">Energy transducer TonB</fullName>
    </submittedName>
</protein>
<dbReference type="SUPFAM" id="SSF74653">
    <property type="entry name" value="TolA/TonB C-terminal domain"/>
    <property type="match status" value="1"/>
</dbReference>
<keyword evidence="6 11" id="KW-0812">Transmembrane</keyword>